<reference evidence="2" key="2">
    <citation type="journal article" date="2021" name="Microbiome">
        <title>Successional dynamics and alternative stable states in a saline activated sludge microbial community over 9 years.</title>
        <authorList>
            <person name="Wang Y."/>
            <person name="Ye J."/>
            <person name="Ju F."/>
            <person name="Liu L."/>
            <person name="Boyd J.A."/>
            <person name="Deng Y."/>
            <person name="Parks D.H."/>
            <person name="Jiang X."/>
            <person name="Yin X."/>
            <person name="Woodcroft B.J."/>
            <person name="Tyson G.W."/>
            <person name="Hugenholtz P."/>
            <person name="Polz M.F."/>
            <person name="Zhang T."/>
        </authorList>
    </citation>
    <scope>NUCLEOTIDE SEQUENCE</scope>
    <source>
        <strain evidence="2">HKST-UBA01</strain>
    </source>
</reference>
<dbReference type="PROSITE" id="PS51257">
    <property type="entry name" value="PROKAR_LIPOPROTEIN"/>
    <property type="match status" value="1"/>
</dbReference>
<reference evidence="2" key="1">
    <citation type="submission" date="2020-04" db="EMBL/GenBank/DDBJ databases">
        <authorList>
            <person name="Zhang T."/>
        </authorList>
    </citation>
    <scope>NUCLEOTIDE SEQUENCE</scope>
    <source>
        <strain evidence="2">HKST-UBA01</strain>
    </source>
</reference>
<evidence type="ECO:0000256" key="1">
    <source>
        <dbReference type="SAM" id="SignalP"/>
    </source>
</evidence>
<proteinExistence type="predicted"/>
<dbReference type="AlphaFoldDB" id="A0A956LZI7"/>
<sequence>MSKLHPMFAFGLCLALLGCSSSTQPESAASAPPSEEAQTLALYLTGDLYPPAELSAQLDNELAAIRTRFRDQFPMLESIHFQLQVANELILRFDPETAASIQAGEYHGWDDLNKRYPADVVLSYGFERFRTLSLRFRALLNPRRLVGTYRSLPGLEHAGTNGQFNFVSHLYPRATDRGMTYLFQSGWGDCPAGCIFNEYWYFTVEDGEVEFVFHARPENPTPERWNEARRNIEEYEAFYDQPQRTDSPRFVTLGD</sequence>
<comment type="caution">
    <text evidence="2">The sequence shown here is derived from an EMBL/GenBank/DDBJ whole genome shotgun (WGS) entry which is preliminary data.</text>
</comment>
<dbReference type="EMBL" id="JAGQHR010000095">
    <property type="protein sequence ID" value="MCA9726996.1"/>
    <property type="molecule type" value="Genomic_DNA"/>
</dbReference>
<feature type="signal peptide" evidence="1">
    <location>
        <begin position="1"/>
        <end position="28"/>
    </location>
</feature>
<name>A0A956LZI7_UNCEI</name>
<accession>A0A956LZI7</accession>
<evidence type="ECO:0000313" key="2">
    <source>
        <dbReference type="EMBL" id="MCA9726996.1"/>
    </source>
</evidence>
<protein>
    <recommendedName>
        <fullName evidence="4">Lipoprotein</fullName>
    </recommendedName>
</protein>
<gene>
    <name evidence="2" type="ORF">KC729_04880</name>
</gene>
<organism evidence="2 3">
    <name type="scientific">Eiseniibacteriota bacterium</name>
    <dbReference type="NCBI Taxonomy" id="2212470"/>
    <lineage>
        <taxon>Bacteria</taxon>
        <taxon>Candidatus Eiseniibacteriota</taxon>
    </lineage>
</organism>
<evidence type="ECO:0008006" key="4">
    <source>
        <dbReference type="Google" id="ProtNLM"/>
    </source>
</evidence>
<evidence type="ECO:0000313" key="3">
    <source>
        <dbReference type="Proteomes" id="UP000697710"/>
    </source>
</evidence>
<keyword evidence="1" id="KW-0732">Signal</keyword>
<dbReference type="Proteomes" id="UP000697710">
    <property type="component" value="Unassembled WGS sequence"/>
</dbReference>
<feature type="chain" id="PRO_5037718636" description="Lipoprotein" evidence="1">
    <location>
        <begin position="29"/>
        <end position="255"/>
    </location>
</feature>